<dbReference type="AlphaFoldDB" id="B3PCL3"/>
<evidence type="ECO:0000313" key="2">
    <source>
        <dbReference type="Proteomes" id="UP000001036"/>
    </source>
</evidence>
<reference evidence="1 2" key="1">
    <citation type="journal article" date="2008" name="J. Bacteriol.">
        <title>Insights into plant cell wall degradation from the genome sequence of the soil bacterium Cellvibrio japonicus.</title>
        <authorList>
            <person name="Deboy R.T."/>
            <person name="Mongodin E.F."/>
            <person name="Fouts D.E."/>
            <person name="Tailford L.E."/>
            <person name="Khouri H."/>
            <person name="Emerson J.B."/>
            <person name="Mohamoud Y."/>
            <person name="Watkins K."/>
            <person name="Henrissat B."/>
            <person name="Gilbert H.J."/>
            <person name="Nelson K.E."/>
        </authorList>
    </citation>
    <scope>NUCLEOTIDE SEQUENCE [LARGE SCALE GENOMIC DNA]</scope>
    <source>
        <strain evidence="1 2">Ueda107</strain>
    </source>
</reference>
<organism evidence="1 2">
    <name type="scientific">Cellvibrio japonicus (strain Ueda107)</name>
    <name type="common">Pseudomonas fluorescens subsp. cellulosa</name>
    <dbReference type="NCBI Taxonomy" id="498211"/>
    <lineage>
        <taxon>Bacteria</taxon>
        <taxon>Pseudomonadati</taxon>
        <taxon>Pseudomonadota</taxon>
        <taxon>Gammaproteobacteria</taxon>
        <taxon>Cellvibrionales</taxon>
        <taxon>Cellvibrionaceae</taxon>
        <taxon>Cellvibrio</taxon>
    </lineage>
</organism>
<protein>
    <submittedName>
        <fullName evidence="1">Uncharacterized protein</fullName>
    </submittedName>
</protein>
<keyword evidence="2" id="KW-1185">Reference proteome</keyword>
<accession>B3PCL3</accession>
<sequence>MLYFGDICRRIGDIVDRCKFVDQTGPSVPHPQMTRFDRLIAFQPAIKVHTPYL</sequence>
<name>B3PCL3_CELJU</name>
<proteinExistence type="predicted"/>
<dbReference type="EMBL" id="CP000934">
    <property type="protein sequence ID" value="ACE84619.1"/>
    <property type="molecule type" value="Genomic_DNA"/>
</dbReference>
<evidence type="ECO:0000313" key="1">
    <source>
        <dbReference type="EMBL" id="ACE84619.1"/>
    </source>
</evidence>
<dbReference type="HOGENOM" id="CLU_3059820_0_0_6"/>
<dbReference type="Proteomes" id="UP000001036">
    <property type="component" value="Chromosome"/>
</dbReference>
<gene>
    <name evidence="1" type="ordered locus">CJA_2922</name>
</gene>
<dbReference type="KEGG" id="cja:CJA_2922"/>
<dbReference type="STRING" id="498211.CJA_2922"/>